<comment type="caution">
    <text evidence="3">The sequence shown here is derived from an EMBL/GenBank/DDBJ whole genome shotgun (WGS) entry which is preliminary data.</text>
</comment>
<feature type="compositionally biased region" description="Low complexity" evidence="1">
    <location>
        <begin position="322"/>
        <end position="331"/>
    </location>
</feature>
<accession>A0A199VIK5</accession>
<protein>
    <recommendedName>
        <fullName evidence="2">DUF659 domain-containing protein</fullName>
    </recommendedName>
</protein>
<feature type="region of interest" description="Disordered" evidence="1">
    <location>
        <begin position="219"/>
        <end position="342"/>
    </location>
</feature>
<dbReference type="InterPro" id="IPR012337">
    <property type="entry name" value="RNaseH-like_sf"/>
</dbReference>
<feature type="compositionally biased region" description="Acidic residues" evidence="1">
    <location>
        <begin position="233"/>
        <end position="247"/>
    </location>
</feature>
<dbReference type="EMBL" id="LSRQ01001699">
    <property type="protein sequence ID" value="OAY76838.1"/>
    <property type="molecule type" value="Genomic_DNA"/>
</dbReference>
<dbReference type="Pfam" id="PF04937">
    <property type="entry name" value="DUF659"/>
    <property type="match status" value="1"/>
</dbReference>
<evidence type="ECO:0000313" key="3">
    <source>
        <dbReference type="EMBL" id="OAY76838.1"/>
    </source>
</evidence>
<gene>
    <name evidence="3" type="ORF">ACMD2_17805</name>
</gene>
<evidence type="ECO:0000313" key="4">
    <source>
        <dbReference type="Proteomes" id="UP000092600"/>
    </source>
</evidence>
<sequence length="643" mass="72929">MVKFAGQELVRPGLTRFTINFISLNNILQSKNRLKSIFVSDEWQTSHYVSTADGKSIEQIILSAKFWDYVKEIVDIVEPLYMTLGYPDELGSTPRLLCVLSQTTTSSGCECNWSTFALMHTKVHNRLAYAQNLIYVHYNRRLHLRCMQEDYDKEKKLKTYDPLDASFINDASDPILDCLQDGDNQENPLLDEPGAPPQPFRIIAEEAGISDAERWADDENVGRSQSNVQEQTALDEESQNPADDSDAEFERLMQGHGHDCSHHTQSQSRKEKTSYIAKRPSTTVRSDATDALPQDDDSDTSTPADFKLPRFKDECSDDDDNTTNSNEDGGNVIRPTQQKGGGGLIFTEEQYFTHTTQDADHGSRPLHMPHMIVVHYIHDPVVYANYLRQYNEIYREYMNKDASAAPCCTARGVPYRAPKKRARYMGGLGPPLDTTAQGRMPHETKRHAAMCRGTRPCAAALHIPSHATSTPNYRSMIATIQKEALGVEPPTPYEISGKYLEAEVNNIHVWVKNLKQQWEMYGVTLMCDSWTGQTKMSIINFLIYCNGKVIFHKLIDATGRFEDADYIYALLEQVLREVGEKCVVQIVLDNSANFKKAGKLLMQRHPHLFWTPYAAHCINLMMSDFGEINRMKKTVDTAQRISK</sequence>
<dbReference type="InterPro" id="IPR007021">
    <property type="entry name" value="DUF659"/>
</dbReference>
<dbReference type="PANTHER" id="PTHR32166">
    <property type="entry name" value="OSJNBA0013A04.12 PROTEIN"/>
    <property type="match status" value="1"/>
</dbReference>
<evidence type="ECO:0000259" key="2">
    <source>
        <dbReference type="Pfam" id="PF04937"/>
    </source>
</evidence>
<feature type="domain" description="DUF659" evidence="2">
    <location>
        <begin position="490"/>
        <end position="641"/>
    </location>
</feature>
<feature type="compositionally biased region" description="Polar residues" evidence="1">
    <location>
        <begin position="222"/>
        <end position="232"/>
    </location>
</feature>
<feature type="region of interest" description="Disordered" evidence="1">
    <location>
        <begin position="180"/>
        <end position="199"/>
    </location>
</feature>
<evidence type="ECO:0000256" key="1">
    <source>
        <dbReference type="SAM" id="MobiDB-lite"/>
    </source>
</evidence>
<dbReference type="SUPFAM" id="SSF53098">
    <property type="entry name" value="Ribonuclease H-like"/>
    <property type="match status" value="1"/>
</dbReference>
<dbReference type="STRING" id="4615.A0A199VIK5"/>
<organism evidence="3 4">
    <name type="scientific">Ananas comosus</name>
    <name type="common">Pineapple</name>
    <name type="synonym">Ananas ananas</name>
    <dbReference type="NCBI Taxonomy" id="4615"/>
    <lineage>
        <taxon>Eukaryota</taxon>
        <taxon>Viridiplantae</taxon>
        <taxon>Streptophyta</taxon>
        <taxon>Embryophyta</taxon>
        <taxon>Tracheophyta</taxon>
        <taxon>Spermatophyta</taxon>
        <taxon>Magnoliopsida</taxon>
        <taxon>Liliopsida</taxon>
        <taxon>Poales</taxon>
        <taxon>Bromeliaceae</taxon>
        <taxon>Bromelioideae</taxon>
        <taxon>Ananas</taxon>
    </lineage>
</organism>
<name>A0A199VIK5_ANACO</name>
<dbReference type="PANTHER" id="PTHR32166:SF105">
    <property type="entry name" value="HAT DIMERIZATION DOMAIN-CONTAINING PROTEIN"/>
    <property type="match status" value="1"/>
</dbReference>
<feature type="compositionally biased region" description="Basic and acidic residues" evidence="1">
    <location>
        <begin position="248"/>
        <end position="273"/>
    </location>
</feature>
<dbReference type="AlphaFoldDB" id="A0A199VIK5"/>
<proteinExistence type="predicted"/>
<dbReference type="Proteomes" id="UP000092600">
    <property type="component" value="Unassembled WGS sequence"/>
</dbReference>
<reference evidence="3 4" key="1">
    <citation type="journal article" date="2016" name="DNA Res.">
        <title>The draft genome of MD-2 pineapple using hybrid error correction of long reads.</title>
        <authorList>
            <person name="Redwan R.M."/>
            <person name="Saidin A."/>
            <person name="Kumar S.V."/>
        </authorList>
    </citation>
    <scope>NUCLEOTIDE SEQUENCE [LARGE SCALE GENOMIC DNA]</scope>
    <source>
        <strain evidence="4">cv. MD2</strain>
        <tissue evidence="3">Leaf</tissue>
    </source>
</reference>